<dbReference type="Gene3D" id="3.40.50.1820">
    <property type="entry name" value="alpha/beta hydrolase"/>
    <property type="match status" value="1"/>
</dbReference>
<proteinExistence type="inferred from homology"/>
<dbReference type="PANTHER" id="PTHR48081:SF30">
    <property type="entry name" value="ACETYL-HYDROLASE LIPR-RELATED"/>
    <property type="match status" value="1"/>
</dbReference>
<dbReference type="PANTHER" id="PTHR48081">
    <property type="entry name" value="AB HYDROLASE SUPERFAMILY PROTEIN C4A8.06C"/>
    <property type="match status" value="1"/>
</dbReference>
<dbReference type="GO" id="GO:0004806">
    <property type="term" value="F:triacylglycerol lipase activity"/>
    <property type="evidence" value="ECO:0007669"/>
    <property type="project" value="TreeGrafter"/>
</dbReference>
<feature type="domain" description="BD-FAE-like" evidence="3">
    <location>
        <begin position="47"/>
        <end position="225"/>
    </location>
</feature>
<organism evidence="4 5">
    <name type="scientific">Pontiella desulfatans</name>
    <dbReference type="NCBI Taxonomy" id="2750659"/>
    <lineage>
        <taxon>Bacteria</taxon>
        <taxon>Pseudomonadati</taxon>
        <taxon>Kiritimatiellota</taxon>
        <taxon>Kiritimatiellia</taxon>
        <taxon>Kiritimatiellales</taxon>
        <taxon>Pontiellaceae</taxon>
        <taxon>Pontiella</taxon>
    </lineage>
</organism>
<dbReference type="Proteomes" id="UP000366872">
    <property type="component" value="Unassembled WGS sequence"/>
</dbReference>
<dbReference type="EMBL" id="CAAHFG010000001">
    <property type="protein sequence ID" value="VGO12874.1"/>
    <property type="molecule type" value="Genomic_DNA"/>
</dbReference>
<dbReference type="SUPFAM" id="SSF53474">
    <property type="entry name" value="alpha/beta-Hydrolases"/>
    <property type="match status" value="1"/>
</dbReference>
<keyword evidence="5" id="KW-1185">Reference proteome</keyword>
<sequence length="276" mass="30503">MNKIIALLTTLTCCALAEDKPKPTRVVPYKETPQGELHLHLFNPVQHNAQAQRPAIVFFFGGGWNSGTPSQFYPQAAHLASRGMVAICAEYRTKKQHGTDPRACVMDAKSAMRWVRRNAGKLGIDPNRIAAGGGSAGGHLAAATATVTEFNEPDENTSVSCVPQALALFNPVFDNSEKGYGHDRVKDYWQDFSPMHNLKKGAPPTIVFLGTKDDLIPVATAQEYKKIMQANGDRCDLHLYPDQAHGFFNKAKYNETLNETDKFFVSLKWLEPANKK</sequence>
<keyword evidence="2" id="KW-0378">Hydrolase</keyword>
<evidence type="ECO:0000259" key="3">
    <source>
        <dbReference type="Pfam" id="PF20434"/>
    </source>
</evidence>
<protein>
    <submittedName>
        <fullName evidence="4">Carboxylesterase NlhH</fullName>
    </submittedName>
</protein>
<name>A0A6C2TZI6_PONDE</name>
<dbReference type="AlphaFoldDB" id="A0A6C2TZI6"/>
<dbReference type="InterPro" id="IPR049492">
    <property type="entry name" value="BD-FAE-like_dom"/>
</dbReference>
<reference evidence="4 5" key="1">
    <citation type="submission" date="2019-04" db="EMBL/GenBank/DDBJ databases">
        <authorList>
            <person name="Van Vliet M D."/>
        </authorList>
    </citation>
    <scope>NUCLEOTIDE SEQUENCE [LARGE SCALE GENOMIC DNA]</scope>
    <source>
        <strain evidence="4 5">F1</strain>
    </source>
</reference>
<accession>A0A6C2TZI6</accession>
<comment type="similarity">
    <text evidence="1">Belongs to the 'GDXG' lipolytic enzyme family.</text>
</comment>
<evidence type="ECO:0000313" key="4">
    <source>
        <dbReference type="EMBL" id="VGO12874.1"/>
    </source>
</evidence>
<dbReference type="InterPro" id="IPR050300">
    <property type="entry name" value="GDXG_lipolytic_enzyme"/>
</dbReference>
<evidence type="ECO:0000256" key="1">
    <source>
        <dbReference type="ARBA" id="ARBA00010515"/>
    </source>
</evidence>
<gene>
    <name evidence="4" type="primary">nlhH_4</name>
    <name evidence="4" type="ORF">PDESU_01428</name>
</gene>
<dbReference type="Pfam" id="PF20434">
    <property type="entry name" value="BD-FAE"/>
    <property type="match status" value="1"/>
</dbReference>
<dbReference type="RefSeq" id="WP_136078500.1">
    <property type="nucleotide sequence ID" value="NZ_CAAHFG010000001.1"/>
</dbReference>
<dbReference type="InterPro" id="IPR029058">
    <property type="entry name" value="AB_hydrolase_fold"/>
</dbReference>
<evidence type="ECO:0000256" key="2">
    <source>
        <dbReference type="ARBA" id="ARBA00022801"/>
    </source>
</evidence>
<evidence type="ECO:0000313" key="5">
    <source>
        <dbReference type="Proteomes" id="UP000366872"/>
    </source>
</evidence>